<dbReference type="Proteomes" id="UP000799444">
    <property type="component" value="Unassembled WGS sequence"/>
</dbReference>
<keyword evidence="6" id="KW-1185">Reference proteome</keyword>
<dbReference type="SUPFAM" id="SSF48264">
    <property type="entry name" value="Cytochrome P450"/>
    <property type="match status" value="1"/>
</dbReference>
<accession>A0A9P4QW68</accession>
<dbReference type="InterPro" id="IPR001128">
    <property type="entry name" value="Cyt_P450"/>
</dbReference>
<dbReference type="Gene3D" id="1.10.630.10">
    <property type="entry name" value="Cytochrome P450"/>
    <property type="match status" value="1"/>
</dbReference>
<name>A0A9P4QW68_9PLEO</name>
<gene>
    <name evidence="5" type="ORF">EJ04DRAFT_524377</name>
</gene>
<dbReference type="GO" id="GO:0005506">
    <property type="term" value="F:iron ion binding"/>
    <property type="evidence" value="ECO:0007669"/>
    <property type="project" value="InterPro"/>
</dbReference>
<dbReference type="PANTHER" id="PTHR46300:SF8">
    <property type="entry name" value="CYTOCHROME P450 2E1"/>
    <property type="match status" value="1"/>
</dbReference>
<evidence type="ECO:0000256" key="3">
    <source>
        <dbReference type="ARBA" id="ARBA00023002"/>
    </source>
</evidence>
<sequence length="288" mass="32916">MYRAYLPMLDHNGTRNRQRKLVTQILESFEEYVENYTSLVVARLAYGDIQGLLEALSPMKRISNLVSPLRHLPAWLSPWKREKLGRHAKEREFFMRAAAGACERMRAGTAPWSFMKRRLRNQIQNGARVQEEVDRVCSDRLLSVSDSPQMPVLRTSIMEVERWRPIVLGAIPRRTIEDDFYDGYFTPKGSHIHASAWAITRDTCVPLRKYSTPTAGSSPPLHATRSRSRNTPTFEILSASGTELALALVRAWPCTSSSWQWEIAGIGREVEVPMHDYNALVTTKPNKF</sequence>
<evidence type="ECO:0000256" key="2">
    <source>
        <dbReference type="ARBA" id="ARBA00022723"/>
    </source>
</evidence>
<dbReference type="GO" id="GO:0016705">
    <property type="term" value="F:oxidoreductase activity, acting on paired donors, with incorporation or reduction of molecular oxygen"/>
    <property type="evidence" value="ECO:0007669"/>
    <property type="project" value="InterPro"/>
</dbReference>
<keyword evidence="2" id="KW-0479">Metal-binding</keyword>
<dbReference type="InterPro" id="IPR050364">
    <property type="entry name" value="Cytochrome_P450_fung"/>
</dbReference>
<keyword evidence="3" id="KW-0560">Oxidoreductase</keyword>
<reference evidence="5" key="1">
    <citation type="journal article" date="2020" name="Stud. Mycol.">
        <title>101 Dothideomycetes genomes: a test case for predicting lifestyles and emergence of pathogens.</title>
        <authorList>
            <person name="Haridas S."/>
            <person name="Albert R."/>
            <person name="Binder M."/>
            <person name="Bloem J."/>
            <person name="Labutti K."/>
            <person name="Salamov A."/>
            <person name="Andreopoulos B."/>
            <person name="Baker S."/>
            <person name="Barry K."/>
            <person name="Bills G."/>
            <person name="Bluhm B."/>
            <person name="Cannon C."/>
            <person name="Castanera R."/>
            <person name="Culley D."/>
            <person name="Daum C."/>
            <person name="Ezra D."/>
            <person name="Gonzalez J."/>
            <person name="Henrissat B."/>
            <person name="Kuo A."/>
            <person name="Liang C."/>
            <person name="Lipzen A."/>
            <person name="Lutzoni F."/>
            <person name="Magnuson J."/>
            <person name="Mondo S."/>
            <person name="Nolan M."/>
            <person name="Ohm R."/>
            <person name="Pangilinan J."/>
            <person name="Park H.-J."/>
            <person name="Ramirez L."/>
            <person name="Alfaro M."/>
            <person name="Sun H."/>
            <person name="Tritt A."/>
            <person name="Yoshinaga Y."/>
            <person name="Zwiers L.-H."/>
            <person name="Turgeon B."/>
            <person name="Goodwin S."/>
            <person name="Spatafora J."/>
            <person name="Crous P."/>
            <person name="Grigoriev I."/>
        </authorList>
    </citation>
    <scope>NUCLEOTIDE SEQUENCE</scope>
    <source>
        <strain evidence="5">CBS 125425</strain>
    </source>
</reference>
<dbReference type="EMBL" id="ML996159">
    <property type="protein sequence ID" value="KAF2733580.1"/>
    <property type="molecule type" value="Genomic_DNA"/>
</dbReference>
<keyword evidence="4" id="KW-0408">Iron</keyword>
<dbReference type="PANTHER" id="PTHR46300">
    <property type="entry name" value="P450, PUTATIVE (EUROFUNG)-RELATED-RELATED"/>
    <property type="match status" value="1"/>
</dbReference>
<dbReference type="GO" id="GO:0004497">
    <property type="term" value="F:monooxygenase activity"/>
    <property type="evidence" value="ECO:0007669"/>
    <property type="project" value="InterPro"/>
</dbReference>
<comment type="caution">
    <text evidence="5">The sequence shown here is derived from an EMBL/GenBank/DDBJ whole genome shotgun (WGS) entry which is preliminary data.</text>
</comment>
<dbReference type="GO" id="GO:0020037">
    <property type="term" value="F:heme binding"/>
    <property type="evidence" value="ECO:0007669"/>
    <property type="project" value="InterPro"/>
</dbReference>
<evidence type="ECO:0000313" key="5">
    <source>
        <dbReference type="EMBL" id="KAF2733580.1"/>
    </source>
</evidence>
<evidence type="ECO:0000313" key="6">
    <source>
        <dbReference type="Proteomes" id="UP000799444"/>
    </source>
</evidence>
<dbReference type="InterPro" id="IPR036396">
    <property type="entry name" value="Cyt_P450_sf"/>
</dbReference>
<protein>
    <submittedName>
        <fullName evidence="5">Cytochrome P450</fullName>
    </submittedName>
</protein>
<evidence type="ECO:0000256" key="4">
    <source>
        <dbReference type="ARBA" id="ARBA00023004"/>
    </source>
</evidence>
<dbReference type="Pfam" id="PF00067">
    <property type="entry name" value="p450"/>
    <property type="match status" value="1"/>
</dbReference>
<evidence type="ECO:0000256" key="1">
    <source>
        <dbReference type="ARBA" id="ARBA00010617"/>
    </source>
</evidence>
<dbReference type="OrthoDB" id="3934656at2759"/>
<organism evidence="5 6">
    <name type="scientific">Polyplosphaeria fusca</name>
    <dbReference type="NCBI Taxonomy" id="682080"/>
    <lineage>
        <taxon>Eukaryota</taxon>
        <taxon>Fungi</taxon>
        <taxon>Dikarya</taxon>
        <taxon>Ascomycota</taxon>
        <taxon>Pezizomycotina</taxon>
        <taxon>Dothideomycetes</taxon>
        <taxon>Pleosporomycetidae</taxon>
        <taxon>Pleosporales</taxon>
        <taxon>Tetraplosphaeriaceae</taxon>
        <taxon>Polyplosphaeria</taxon>
    </lineage>
</organism>
<dbReference type="AlphaFoldDB" id="A0A9P4QW68"/>
<comment type="similarity">
    <text evidence="1">Belongs to the cytochrome P450 family.</text>
</comment>
<proteinExistence type="inferred from homology"/>